<dbReference type="Gene3D" id="4.10.280.10">
    <property type="entry name" value="Helix-loop-helix DNA-binding domain"/>
    <property type="match status" value="1"/>
</dbReference>
<organism evidence="6 7">
    <name type="scientific">Drosophila arizonae</name>
    <name type="common">Fruit fly</name>
    <dbReference type="NCBI Taxonomy" id="7263"/>
    <lineage>
        <taxon>Eukaryota</taxon>
        <taxon>Metazoa</taxon>
        <taxon>Ecdysozoa</taxon>
        <taxon>Arthropoda</taxon>
        <taxon>Hexapoda</taxon>
        <taxon>Insecta</taxon>
        <taxon>Pterygota</taxon>
        <taxon>Neoptera</taxon>
        <taxon>Endopterygota</taxon>
        <taxon>Diptera</taxon>
        <taxon>Brachycera</taxon>
        <taxon>Muscomorpha</taxon>
        <taxon>Ephydroidea</taxon>
        <taxon>Drosophilidae</taxon>
        <taxon>Drosophila</taxon>
    </lineage>
</organism>
<evidence type="ECO:0000313" key="6">
    <source>
        <dbReference type="Proteomes" id="UP000694904"/>
    </source>
</evidence>
<feature type="domain" description="BHLH" evidence="5">
    <location>
        <begin position="158"/>
        <end position="209"/>
    </location>
</feature>
<dbReference type="RefSeq" id="XP_017874831.1">
    <property type="nucleotide sequence ID" value="XM_018019342.1"/>
</dbReference>
<evidence type="ECO:0000256" key="1">
    <source>
        <dbReference type="ARBA" id="ARBA00004123"/>
    </source>
</evidence>
<sequence>MTKYNNANGMLIGAIATNDNAIKQEYNGYLQQTNSTGFRYNNNNNSNNDDNINHLSHGNMHQNPHQTLQHFFSRFNAVGDASSAACSFGNRNHQSTEGSKQLSMTSSPIYTTDYDDEDSSLSSEEHVLAPLVCASAQSSRPCLTWACKACKKKNVTVDRRKAATMRERRRLRKVNEAFEILKRRTSSNPNQRLPKVEILRNAIEYIESLEDLLQESTPTRDGDNLAPSLSGKSCQSDYLSSYAGAYLEDKLIFYNKHMEKYGQFTDFDGSSSANGSSLDCLNLIVQSINKSTTNAVQMTATASKVTTVVTTNSASSTSTTNTTTTTATGKRSTSSLNANFKQKCST</sequence>
<reference evidence="7" key="3">
    <citation type="submission" date="2025-08" db="UniProtKB">
        <authorList>
            <consortium name="RefSeq"/>
        </authorList>
    </citation>
    <scope>IDENTIFICATION</scope>
    <source>
        <tissue evidence="7">Whole organism</tissue>
    </source>
</reference>
<dbReference type="Proteomes" id="UP000694904">
    <property type="component" value="Chromosome 2"/>
</dbReference>
<evidence type="ECO:0000256" key="4">
    <source>
        <dbReference type="SAM" id="MobiDB-lite"/>
    </source>
</evidence>
<evidence type="ECO:0000313" key="7">
    <source>
        <dbReference type="RefSeq" id="XP_017874831.1"/>
    </source>
</evidence>
<evidence type="ECO:0000256" key="3">
    <source>
        <dbReference type="ARBA" id="ARBA00023242"/>
    </source>
</evidence>
<dbReference type="Pfam" id="PF01586">
    <property type="entry name" value="Basic"/>
    <property type="match status" value="1"/>
</dbReference>
<protein>
    <submittedName>
        <fullName evidence="7">Myogenic-determination protein</fullName>
    </submittedName>
</protein>
<keyword evidence="6" id="KW-1185">Reference proteome</keyword>
<dbReference type="GeneID" id="108621811"/>
<gene>
    <name evidence="7" type="primary">LOC108621811</name>
</gene>
<dbReference type="InterPro" id="IPR036638">
    <property type="entry name" value="HLH_DNA-bd_sf"/>
</dbReference>
<keyword evidence="3" id="KW-0539">Nucleus</keyword>
<dbReference type="PANTHER" id="PTHR11534:SF9">
    <property type="entry name" value="MYOGENIC-DETERMINATION PROTEIN"/>
    <property type="match status" value="1"/>
</dbReference>
<name>A0ABM1Q5U5_DROAR</name>
<feature type="region of interest" description="Disordered" evidence="4">
    <location>
        <begin position="312"/>
        <end position="346"/>
    </location>
</feature>
<dbReference type="InterPro" id="IPR039704">
    <property type="entry name" value="Myogenic_factor"/>
</dbReference>
<dbReference type="InterPro" id="IPR002546">
    <property type="entry name" value="MyoD_N"/>
</dbReference>
<dbReference type="PROSITE" id="PS50888">
    <property type="entry name" value="BHLH"/>
    <property type="match status" value="1"/>
</dbReference>
<dbReference type="SUPFAM" id="SSF47459">
    <property type="entry name" value="HLH, helix-loop-helix DNA-binding domain"/>
    <property type="match status" value="1"/>
</dbReference>
<accession>A0ABM1Q5U5</accession>
<reference evidence="6" key="1">
    <citation type="journal article" date="1997" name="Nucleic Acids Res.">
        <title>tRNAscan-SE: a program for improved detection of transfer RNA genes in genomic sequence.</title>
        <authorList>
            <person name="Lowe T.M."/>
            <person name="Eddy S.R."/>
        </authorList>
    </citation>
    <scope>NUCLEOTIDE SEQUENCE [LARGE SCALE GENOMIC DNA]</scope>
</reference>
<reference evidence="6" key="2">
    <citation type="journal article" date="2016" name="G3 (Bethesda)">
        <title>Genome Evolution in Three Species of Cactophilic Drosophila.</title>
        <authorList>
            <person name="Sanchez-Flores A."/>
            <person name="Penazola F."/>
            <person name="Carpinteyro-Ponce J."/>
            <person name="Nazario-Yepiz N."/>
            <person name="Abreu-Goodger C."/>
            <person name="Machado C.A."/>
            <person name="Markow T.A."/>
        </authorList>
    </citation>
    <scope>NUCLEOTIDE SEQUENCE [LARGE SCALE GENOMIC DNA]</scope>
</reference>
<keyword evidence="2" id="KW-0238">DNA-binding</keyword>
<comment type="subcellular location">
    <subcellularLocation>
        <location evidence="1">Nucleus</location>
    </subcellularLocation>
</comment>
<dbReference type="Pfam" id="PF00010">
    <property type="entry name" value="HLH"/>
    <property type="match status" value="1"/>
</dbReference>
<dbReference type="SMART" id="SM00520">
    <property type="entry name" value="BASIC"/>
    <property type="match status" value="1"/>
</dbReference>
<feature type="compositionally biased region" description="Polar residues" evidence="4">
    <location>
        <begin position="336"/>
        <end position="346"/>
    </location>
</feature>
<evidence type="ECO:0000256" key="2">
    <source>
        <dbReference type="ARBA" id="ARBA00023125"/>
    </source>
</evidence>
<dbReference type="InterPro" id="IPR011598">
    <property type="entry name" value="bHLH_dom"/>
</dbReference>
<evidence type="ECO:0000259" key="5">
    <source>
        <dbReference type="PROSITE" id="PS50888"/>
    </source>
</evidence>
<dbReference type="CDD" id="cd19699">
    <property type="entry name" value="bHLH_TS_dMYOD_like"/>
    <property type="match status" value="1"/>
</dbReference>
<dbReference type="SMART" id="SM00353">
    <property type="entry name" value="HLH"/>
    <property type="match status" value="1"/>
</dbReference>
<proteinExistence type="predicted"/>
<feature type="compositionally biased region" description="Low complexity" evidence="4">
    <location>
        <begin position="312"/>
        <end position="335"/>
    </location>
</feature>
<dbReference type="PANTHER" id="PTHR11534">
    <property type="entry name" value="MYOGENIC FACTOR"/>
    <property type="match status" value="1"/>
</dbReference>